<dbReference type="Proteomes" id="UP000003009">
    <property type="component" value="Unassembled WGS sequence"/>
</dbReference>
<proteinExistence type="predicted"/>
<dbReference type="AlphaFoldDB" id="C4GGW0"/>
<dbReference type="HOGENOM" id="CLU_3008261_0_0_4"/>
<keyword evidence="2" id="KW-1185">Reference proteome</keyword>
<name>C4GGW0_9NEIS</name>
<protein>
    <submittedName>
        <fullName evidence="1">Uncharacterized protein</fullName>
    </submittedName>
</protein>
<sequence length="56" mass="6417">MNAFSGCLWFGRRVCNKGFNYCCCLLVGRTFMPDKYSRIYLNTLNLKTSGINARPT</sequence>
<dbReference type="STRING" id="629741.GCWU000324_01379"/>
<dbReference type="EMBL" id="ACJW02000002">
    <property type="protein sequence ID" value="EEP69465.1"/>
    <property type="molecule type" value="Genomic_DNA"/>
</dbReference>
<reference evidence="1" key="1">
    <citation type="submission" date="2009-04" db="EMBL/GenBank/DDBJ databases">
        <authorList>
            <person name="Weinstock G."/>
            <person name="Sodergren E."/>
            <person name="Clifton S."/>
            <person name="Fulton L."/>
            <person name="Fulton B."/>
            <person name="Courtney L."/>
            <person name="Fronick C."/>
            <person name="Harrison M."/>
            <person name="Strong C."/>
            <person name="Farmer C."/>
            <person name="Delahaunty K."/>
            <person name="Markovic C."/>
            <person name="Hall O."/>
            <person name="Minx P."/>
            <person name="Tomlinson C."/>
            <person name="Mitreva M."/>
            <person name="Nelson J."/>
            <person name="Hou S."/>
            <person name="Wollam A."/>
            <person name="Pepin K.H."/>
            <person name="Johnson M."/>
            <person name="Bhonagiri V."/>
            <person name="Nash W.E."/>
            <person name="Warren W."/>
            <person name="Chinwalla A."/>
            <person name="Mardis E.R."/>
            <person name="Wilson R.K."/>
        </authorList>
    </citation>
    <scope>NUCLEOTIDE SEQUENCE [LARGE SCALE GENOMIC DNA]</scope>
    <source>
        <strain evidence="1">ATCC 51147</strain>
    </source>
</reference>
<organism evidence="1 2">
    <name type="scientific">Kingella oralis ATCC 51147</name>
    <dbReference type="NCBI Taxonomy" id="629741"/>
    <lineage>
        <taxon>Bacteria</taxon>
        <taxon>Pseudomonadati</taxon>
        <taxon>Pseudomonadota</taxon>
        <taxon>Betaproteobacteria</taxon>
        <taxon>Neisseriales</taxon>
        <taxon>Neisseriaceae</taxon>
        <taxon>Kingella</taxon>
    </lineage>
</organism>
<gene>
    <name evidence="1" type="ORF">GCWU000324_01379</name>
</gene>
<evidence type="ECO:0000313" key="1">
    <source>
        <dbReference type="EMBL" id="EEP69465.1"/>
    </source>
</evidence>
<evidence type="ECO:0000313" key="2">
    <source>
        <dbReference type="Proteomes" id="UP000003009"/>
    </source>
</evidence>
<comment type="caution">
    <text evidence="1">The sequence shown here is derived from an EMBL/GenBank/DDBJ whole genome shotgun (WGS) entry which is preliminary data.</text>
</comment>
<accession>C4GGW0</accession>